<dbReference type="Proteomes" id="UP000037035">
    <property type="component" value="Unassembled WGS sequence"/>
</dbReference>
<protein>
    <submittedName>
        <fullName evidence="1">Uncharacterized protein</fullName>
    </submittedName>
</protein>
<evidence type="ECO:0000313" key="2">
    <source>
        <dbReference type="Proteomes" id="UP000037035"/>
    </source>
</evidence>
<organism evidence="1 2">
    <name type="scientific">Puccinia sorghi</name>
    <dbReference type="NCBI Taxonomy" id="27349"/>
    <lineage>
        <taxon>Eukaryota</taxon>
        <taxon>Fungi</taxon>
        <taxon>Dikarya</taxon>
        <taxon>Basidiomycota</taxon>
        <taxon>Pucciniomycotina</taxon>
        <taxon>Pucciniomycetes</taxon>
        <taxon>Pucciniales</taxon>
        <taxon>Pucciniaceae</taxon>
        <taxon>Puccinia</taxon>
    </lineage>
</organism>
<reference evidence="1 2" key="1">
    <citation type="submission" date="2015-08" db="EMBL/GenBank/DDBJ databases">
        <title>Next Generation Sequencing and Analysis of the Genome of Puccinia sorghi L Schw, the Causal Agent of Maize Common Rust.</title>
        <authorList>
            <person name="Rochi L."/>
            <person name="Burguener G."/>
            <person name="Darino M."/>
            <person name="Turjanski A."/>
            <person name="Kreff E."/>
            <person name="Dieguez M.J."/>
            <person name="Sacco F."/>
        </authorList>
    </citation>
    <scope>NUCLEOTIDE SEQUENCE [LARGE SCALE GENOMIC DNA]</scope>
    <source>
        <strain evidence="1 2">RO10H11247</strain>
    </source>
</reference>
<dbReference type="AlphaFoldDB" id="A0A0L6U6Z1"/>
<accession>A0A0L6U6Z1</accession>
<evidence type="ECO:0000313" key="1">
    <source>
        <dbReference type="EMBL" id="KNZ44107.1"/>
    </source>
</evidence>
<proteinExistence type="predicted"/>
<name>A0A0L6U6Z1_9BASI</name>
<sequence length="174" mass="19286">MADYQVQPDQQSANKPIMLELDTSSNKLVTEKLDVDNFSVWRWGIITALGYKNLDNYVLAKHTADMVASADYKQRKKEPSEGLLKRQTEGVTKIAESSQALVVSQFPGATNNGTSSGKKKGKRLGCQNGCHNPEAQHTEEECWHLHPEKCVAFHEAALERVKARFGGPKSLSSK</sequence>
<keyword evidence="2" id="KW-1185">Reference proteome</keyword>
<comment type="caution">
    <text evidence="1">The sequence shown here is derived from an EMBL/GenBank/DDBJ whole genome shotgun (WGS) entry which is preliminary data.</text>
</comment>
<dbReference type="VEuPathDB" id="FungiDB:VP01_950g8"/>
<gene>
    <name evidence="1" type="ORF">VP01_950g8</name>
</gene>
<dbReference type="EMBL" id="LAVV01015170">
    <property type="protein sequence ID" value="KNZ44107.1"/>
    <property type="molecule type" value="Genomic_DNA"/>
</dbReference>